<sequence length="181" mass="20134">MCCNIEHKSWRIDKTHVATAERLDMSANGISHVIHSEAQIEQTGLKIRCGEGATEEKQASTRETLSTASSEQAEQMTVIPLSVVLIPQNRARCLQAEKQIDLSNCIQVNSHLQKSAGFFAPVALGYFLYNLILRYALAVAYQVEGWMLCVCVYMCGSWSGQELAMRHALTASRTRCAEPRL</sequence>
<gene>
    <name evidence="1" type="ORF">ROHU_036483</name>
</gene>
<comment type="caution">
    <text evidence="1">The sequence shown here is derived from an EMBL/GenBank/DDBJ whole genome shotgun (WGS) entry which is preliminary data.</text>
</comment>
<name>A0A498MVW5_LABRO</name>
<keyword evidence="2" id="KW-1185">Reference proteome</keyword>
<organism evidence="1 2">
    <name type="scientific">Labeo rohita</name>
    <name type="common">Indian major carp</name>
    <name type="synonym">Cyprinus rohita</name>
    <dbReference type="NCBI Taxonomy" id="84645"/>
    <lineage>
        <taxon>Eukaryota</taxon>
        <taxon>Metazoa</taxon>
        <taxon>Chordata</taxon>
        <taxon>Craniata</taxon>
        <taxon>Vertebrata</taxon>
        <taxon>Euteleostomi</taxon>
        <taxon>Actinopterygii</taxon>
        <taxon>Neopterygii</taxon>
        <taxon>Teleostei</taxon>
        <taxon>Ostariophysi</taxon>
        <taxon>Cypriniformes</taxon>
        <taxon>Cyprinidae</taxon>
        <taxon>Labeoninae</taxon>
        <taxon>Labeonini</taxon>
        <taxon>Labeo</taxon>
    </lineage>
</organism>
<reference evidence="1 2" key="1">
    <citation type="submission" date="2018-03" db="EMBL/GenBank/DDBJ databases">
        <title>Draft genome sequence of Rohu Carp (Labeo rohita).</title>
        <authorList>
            <person name="Das P."/>
            <person name="Kushwaha B."/>
            <person name="Joshi C.G."/>
            <person name="Kumar D."/>
            <person name="Nagpure N.S."/>
            <person name="Sahoo L."/>
            <person name="Das S.P."/>
            <person name="Bit A."/>
            <person name="Patnaik S."/>
            <person name="Meher P.K."/>
            <person name="Jayasankar P."/>
            <person name="Koringa P.G."/>
            <person name="Patel N.V."/>
            <person name="Hinsu A.T."/>
            <person name="Kumar R."/>
            <person name="Pandey M."/>
            <person name="Agarwal S."/>
            <person name="Srivastava S."/>
            <person name="Singh M."/>
            <person name="Iquebal M.A."/>
            <person name="Jaiswal S."/>
            <person name="Angadi U.B."/>
            <person name="Kumar N."/>
            <person name="Raza M."/>
            <person name="Shah T.M."/>
            <person name="Rai A."/>
            <person name="Jena J.K."/>
        </authorList>
    </citation>
    <scope>NUCLEOTIDE SEQUENCE [LARGE SCALE GENOMIC DNA]</scope>
    <source>
        <strain evidence="1">DASCIFA01</strain>
        <tissue evidence="1">Testis</tissue>
    </source>
</reference>
<accession>A0A498MVW5</accession>
<evidence type="ECO:0000313" key="2">
    <source>
        <dbReference type="Proteomes" id="UP000290572"/>
    </source>
</evidence>
<evidence type="ECO:0000313" key="1">
    <source>
        <dbReference type="EMBL" id="RXN26199.1"/>
    </source>
</evidence>
<dbReference type="Proteomes" id="UP000290572">
    <property type="component" value="Unassembled WGS sequence"/>
</dbReference>
<proteinExistence type="predicted"/>
<dbReference type="AlphaFoldDB" id="A0A498MVW5"/>
<dbReference type="EMBL" id="QBIY01012243">
    <property type="protein sequence ID" value="RXN26199.1"/>
    <property type="molecule type" value="Genomic_DNA"/>
</dbReference>
<protein>
    <submittedName>
        <fullName evidence="1">Uncharacterized protein</fullName>
    </submittedName>
</protein>